<proteinExistence type="inferred from homology"/>
<dbReference type="Proteomes" id="UP001443914">
    <property type="component" value="Unassembled WGS sequence"/>
</dbReference>
<accession>A0AAW1GN25</accession>
<evidence type="ECO:0000256" key="2">
    <source>
        <dbReference type="ARBA" id="ARBA00025223"/>
    </source>
</evidence>
<dbReference type="Gene3D" id="6.10.140.1620">
    <property type="match status" value="1"/>
</dbReference>
<comment type="function">
    <text evidence="2">Involved in regulation of actin and microtubule organization. Part of a WAVE complex that activates the Arp2/3 complex.</text>
</comment>
<comment type="caution">
    <text evidence="4">The sequence shown here is derived from an EMBL/GenBank/DDBJ whole genome shotgun (WGS) entry which is preliminary data.</text>
</comment>
<sequence length="327" mass="37143">MVNLTTSTALPIHHRSLDHDETSMPESLIFADSLKDLENLRTKLYSAAEYFELSYTKDDQKPLVVDTLKEYAVQALINTVDHLGSVTYKVSDLLDENVGEVSGTELRVSCIEQRLRTCQEYIDKEGMSQQSSILETPTYHKRYVLPAGQTINGCNLMDLKSKCRVIEDDVWLQFRSAARAMFRDTTSRENASTNKEIPSFVSRRACSISPSPRNSQLPGSCAVGGSIPKKEDKRSVSPHRFPLLRSGSFASRLTTPKSSRPTTPDPALERRECLPDSWKSVSMRVHEKQRPKDAERHPSRSKRLLNALLSRRKPKKDDMLFTYLDEY</sequence>
<organism evidence="4 5">
    <name type="scientific">Saponaria officinalis</name>
    <name type="common">Common soapwort</name>
    <name type="synonym">Lychnis saponaria</name>
    <dbReference type="NCBI Taxonomy" id="3572"/>
    <lineage>
        <taxon>Eukaryota</taxon>
        <taxon>Viridiplantae</taxon>
        <taxon>Streptophyta</taxon>
        <taxon>Embryophyta</taxon>
        <taxon>Tracheophyta</taxon>
        <taxon>Spermatophyta</taxon>
        <taxon>Magnoliopsida</taxon>
        <taxon>eudicotyledons</taxon>
        <taxon>Gunneridae</taxon>
        <taxon>Pentapetalae</taxon>
        <taxon>Caryophyllales</taxon>
        <taxon>Caryophyllaceae</taxon>
        <taxon>Caryophylleae</taxon>
        <taxon>Saponaria</taxon>
    </lineage>
</organism>
<protein>
    <recommendedName>
        <fullName evidence="6">Protein ABIL2</fullName>
    </recommendedName>
</protein>
<dbReference type="AlphaFoldDB" id="A0AAW1GN25"/>
<dbReference type="PANTHER" id="PTHR10460">
    <property type="entry name" value="ABL INTERACTOR FAMILY MEMBER"/>
    <property type="match status" value="1"/>
</dbReference>
<feature type="compositionally biased region" description="Polar residues" evidence="3">
    <location>
        <begin position="208"/>
        <end position="218"/>
    </location>
</feature>
<dbReference type="EMBL" id="JBDFQZ010000014">
    <property type="protein sequence ID" value="KAK9665234.1"/>
    <property type="molecule type" value="Genomic_DNA"/>
</dbReference>
<gene>
    <name evidence="4" type="ORF">RND81_14G099400</name>
</gene>
<dbReference type="InterPro" id="IPR028457">
    <property type="entry name" value="ABI"/>
</dbReference>
<feature type="region of interest" description="Disordered" evidence="3">
    <location>
        <begin position="203"/>
        <end position="301"/>
    </location>
</feature>
<evidence type="ECO:0000256" key="1">
    <source>
        <dbReference type="ARBA" id="ARBA00010020"/>
    </source>
</evidence>
<dbReference type="PANTHER" id="PTHR10460:SF10">
    <property type="entry name" value="PROTEIN ABIL3"/>
    <property type="match status" value="1"/>
</dbReference>
<feature type="compositionally biased region" description="Polar residues" evidence="3">
    <location>
        <begin position="248"/>
        <end position="262"/>
    </location>
</feature>
<feature type="compositionally biased region" description="Basic and acidic residues" evidence="3">
    <location>
        <begin position="284"/>
        <end position="298"/>
    </location>
</feature>
<keyword evidence="5" id="KW-1185">Reference proteome</keyword>
<evidence type="ECO:0000313" key="5">
    <source>
        <dbReference type="Proteomes" id="UP001443914"/>
    </source>
</evidence>
<name>A0AAW1GN25_SAPOF</name>
<reference evidence="4 5" key="1">
    <citation type="submission" date="2024-03" db="EMBL/GenBank/DDBJ databases">
        <title>WGS assembly of Saponaria officinalis var. Norfolk2.</title>
        <authorList>
            <person name="Jenkins J."/>
            <person name="Shu S."/>
            <person name="Grimwood J."/>
            <person name="Barry K."/>
            <person name="Goodstein D."/>
            <person name="Schmutz J."/>
            <person name="Leebens-Mack J."/>
            <person name="Osbourn A."/>
        </authorList>
    </citation>
    <scope>NUCLEOTIDE SEQUENCE [LARGE SCALE GENOMIC DNA]</scope>
    <source>
        <strain evidence="5">cv. Norfolk2</strain>
        <strain evidence="4">JIC</strain>
        <tissue evidence="4">Leaf</tissue>
    </source>
</reference>
<evidence type="ECO:0000256" key="3">
    <source>
        <dbReference type="SAM" id="MobiDB-lite"/>
    </source>
</evidence>
<comment type="similarity">
    <text evidence="1">Belongs to the ABI family.</text>
</comment>
<evidence type="ECO:0000313" key="4">
    <source>
        <dbReference type="EMBL" id="KAK9665234.1"/>
    </source>
</evidence>
<evidence type="ECO:0008006" key="6">
    <source>
        <dbReference type="Google" id="ProtNLM"/>
    </source>
</evidence>
<dbReference type="EMBL" id="JBDFQZ010000014">
    <property type="protein sequence ID" value="KAK9665235.1"/>
    <property type="molecule type" value="Genomic_DNA"/>
</dbReference>